<dbReference type="InterPro" id="IPR037185">
    <property type="entry name" value="EmrE-like"/>
</dbReference>
<evidence type="ECO:0000256" key="2">
    <source>
        <dbReference type="ARBA" id="ARBA00022692"/>
    </source>
</evidence>
<feature type="transmembrane region" description="Helical" evidence="5">
    <location>
        <begin position="48"/>
        <end position="69"/>
    </location>
</feature>
<dbReference type="PANTHER" id="PTHR11132">
    <property type="entry name" value="SOLUTE CARRIER FAMILY 35"/>
    <property type="match status" value="1"/>
</dbReference>
<keyword evidence="2 5" id="KW-0812">Transmembrane</keyword>
<keyword evidence="3 5" id="KW-1133">Transmembrane helix</keyword>
<proteinExistence type="predicted"/>
<reference evidence="8" key="1">
    <citation type="submission" date="2023-11" db="UniProtKB">
        <authorList>
            <consortium name="WormBaseParasite"/>
        </authorList>
    </citation>
    <scope>IDENTIFICATION</scope>
</reference>
<comment type="subcellular location">
    <subcellularLocation>
        <location evidence="1">Membrane</location>
        <topology evidence="1">Multi-pass membrane protein</topology>
    </subcellularLocation>
</comment>
<feature type="transmembrane region" description="Helical" evidence="5">
    <location>
        <begin position="236"/>
        <end position="258"/>
    </location>
</feature>
<name>A0AA85BXX7_9TREM</name>
<feature type="transmembrane region" description="Helical" evidence="5">
    <location>
        <begin position="142"/>
        <end position="160"/>
    </location>
</feature>
<evidence type="ECO:0000313" key="8">
    <source>
        <dbReference type="WBParaSite" id="SMTH1_85970.1"/>
    </source>
</evidence>
<dbReference type="AlphaFoldDB" id="A0AA85BXX7"/>
<dbReference type="WBParaSite" id="SMTH1_85970.1">
    <property type="protein sequence ID" value="SMTH1_85970.1"/>
    <property type="gene ID" value="SMTH1_85970"/>
</dbReference>
<feature type="transmembrane region" description="Helical" evidence="5">
    <location>
        <begin position="117"/>
        <end position="135"/>
    </location>
</feature>
<dbReference type="Proteomes" id="UP000050791">
    <property type="component" value="Unassembled WGS sequence"/>
</dbReference>
<evidence type="ECO:0000256" key="1">
    <source>
        <dbReference type="ARBA" id="ARBA00004141"/>
    </source>
</evidence>
<keyword evidence="4 5" id="KW-0472">Membrane</keyword>
<sequence length="385" mass="43137">MYLPKRERRMIKKIICVVSAYWFISISLVFINKWLLSDKSVSLNAPIFITWFQCAVTAFLCYLTSYLAMLLPSHVKFPQLNFSFKTSIEILPLSIIFVSMVCFNNLCLKYLSVSFYFLARSLTTIFNVIFTYLLLNTKTSTKALICCAVIIVGYCAGVIVEGNLGSLSWIGLVFGIASSITCALNSIYTSKCLPKVEGSVWRLTFYNNLNSLFLSIPIIGLLEYQPIKEHLFHTSAYFWFIMVISGIFGFAIGYISTLQIQVTSPLTHNVSGTAKAAAQTVLAVIIYHEIKSTSWWLSNIVVLGGSAVYAAVRHIEHEQKSKGSMNFNRNDDYFTSVVVVGSDDKDVDDAKHGLLNFVNNDNRNDGDDLYDKNRVLSSSKDSLVS</sequence>
<protein>
    <recommendedName>
        <fullName evidence="6">Sugar phosphate transporter domain-containing protein</fullName>
    </recommendedName>
</protein>
<evidence type="ECO:0000256" key="3">
    <source>
        <dbReference type="ARBA" id="ARBA00022989"/>
    </source>
</evidence>
<dbReference type="InterPro" id="IPR050186">
    <property type="entry name" value="TPT_transporter"/>
</dbReference>
<organism evidence="7 8">
    <name type="scientific">Schistosoma mattheei</name>
    <dbReference type="NCBI Taxonomy" id="31246"/>
    <lineage>
        <taxon>Eukaryota</taxon>
        <taxon>Metazoa</taxon>
        <taxon>Spiralia</taxon>
        <taxon>Lophotrochozoa</taxon>
        <taxon>Platyhelminthes</taxon>
        <taxon>Trematoda</taxon>
        <taxon>Digenea</taxon>
        <taxon>Strigeidida</taxon>
        <taxon>Schistosomatoidea</taxon>
        <taxon>Schistosomatidae</taxon>
        <taxon>Schistosoma</taxon>
    </lineage>
</organism>
<evidence type="ECO:0000256" key="5">
    <source>
        <dbReference type="SAM" id="Phobius"/>
    </source>
</evidence>
<evidence type="ECO:0000256" key="4">
    <source>
        <dbReference type="ARBA" id="ARBA00023136"/>
    </source>
</evidence>
<feature type="transmembrane region" description="Helical" evidence="5">
    <location>
        <begin position="200"/>
        <end position="224"/>
    </location>
</feature>
<feature type="transmembrane region" description="Helical" evidence="5">
    <location>
        <begin position="90"/>
        <end position="111"/>
    </location>
</feature>
<dbReference type="GO" id="GO:0016020">
    <property type="term" value="C:membrane"/>
    <property type="evidence" value="ECO:0007669"/>
    <property type="project" value="UniProtKB-SubCell"/>
</dbReference>
<evidence type="ECO:0000259" key="6">
    <source>
        <dbReference type="Pfam" id="PF03151"/>
    </source>
</evidence>
<dbReference type="SUPFAM" id="SSF103481">
    <property type="entry name" value="Multidrug resistance efflux transporter EmrE"/>
    <property type="match status" value="1"/>
</dbReference>
<feature type="transmembrane region" description="Helical" evidence="5">
    <location>
        <begin position="14"/>
        <end position="36"/>
    </location>
</feature>
<accession>A0AA85BXX7</accession>
<feature type="domain" description="Sugar phosphate transporter" evidence="6">
    <location>
        <begin position="14"/>
        <end position="309"/>
    </location>
</feature>
<dbReference type="InterPro" id="IPR004853">
    <property type="entry name" value="Sugar_P_trans_dom"/>
</dbReference>
<evidence type="ECO:0000313" key="7">
    <source>
        <dbReference type="Proteomes" id="UP000050791"/>
    </source>
</evidence>
<dbReference type="Pfam" id="PF03151">
    <property type="entry name" value="TPT"/>
    <property type="match status" value="1"/>
</dbReference>
<feature type="transmembrane region" description="Helical" evidence="5">
    <location>
        <begin position="166"/>
        <end position="188"/>
    </location>
</feature>